<organism evidence="2 3">
    <name type="scientific">Hucho hucho</name>
    <name type="common">huchen</name>
    <dbReference type="NCBI Taxonomy" id="62062"/>
    <lineage>
        <taxon>Eukaryota</taxon>
        <taxon>Metazoa</taxon>
        <taxon>Chordata</taxon>
        <taxon>Craniata</taxon>
        <taxon>Vertebrata</taxon>
        <taxon>Euteleostomi</taxon>
        <taxon>Actinopterygii</taxon>
        <taxon>Neopterygii</taxon>
        <taxon>Teleostei</taxon>
        <taxon>Protacanthopterygii</taxon>
        <taxon>Salmoniformes</taxon>
        <taxon>Salmonidae</taxon>
        <taxon>Salmoninae</taxon>
        <taxon>Hucho</taxon>
    </lineage>
</organism>
<keyword evidence="3" id="KW-1185">Reference proteome</keyword>
<feature type="compositionally biased region" description="Basic and acidic residues" evidence="1">
    <location>
        <begin position="433"/>
        <end position="444"/>
    </location>
</feature>
<feature type="compositionally biased region" description="Basic and acidic residues" evidence="1">
    <location>
        <begin position="550"/>
        <end position="563"/>
    </location>
</feature>
<feature type="compositionally biased region" description="Basic and acidic residues" evidence="1">
    <location>
        <begin position="326"/>
        <end position="340"/>
    </location>
</feature>
<dbReference type="STRING" id="62062.ENSHHUP00000031475"/>
<reference evidence="2" key="2">
    <citation type="submission" date="2025-08" db="UniProtKB">
        <authorList>
            <consortium name="Ensembl"/>
        </authorList>
    </citation>
    <scope>IDENTIFICATION</scope>
</reference>
<feature type="compositionally biased region" description="Polar residues" evidence="1">
    <location>
        <begin position="63"/>
        <end position="97"/>
    </location>
</feature>
<feature type="compositionally biased region" description="Polar residues" evidence="1">
    <location>
        <begin position="29"/>
        <end position="40"/>
    </location>
</feature>
<feature type="compositionally biased region" description="Low complexity" evidence="1">
    <location>
        <begin position="409"/>
        <end position="424"/>
    </location>
</feature>
<feature type="compositionally biased region" description="Basic and acidic residues" evidence="1">
    <location>
        <begin position="510"/>
        <end position="536"/>
    </location>
</feature>
<feature type="region of interest" description="Disordered" evidence="1">
    <location>
        <begin position="137"/>
        <end position="563"/>
    </location>
</feature>
<evidence type="ECO:0000313" key="2">
    <source>
        <dbReference type="Ensembl" id="ENSHHUP00000031475.1"/>
    </source>
</evidence>
<name>A0A4W5M2H4_9TELE</name>
<protein>
    <submittedName>
        <fullName evidence="2">Uncharacterized protein</fullName>
    </submittedName>
</protein>
<sequence>MDTSMPPEDQSDGKEEEPMDMDPAPKSHPSASTPVSQNSPGFVLERTLSQPTQPEFSHDVFVPTQSQEAGSSSIAPQETHSRKVTSSQPTALDSSSPKMAAAPAQSKAPTITNREHSVTDSFQLELSVNTQSCSLAQQASMQAGGKDVEEDSQATQIEEGLDGPLRIDTSDSVISRNSQKRESNRVPSDPKTPAILPKVPQVPDLLKTSGESTRREECNTSQKSDTHKQTTLNVRNVNIGDGGINVTKTDSSQKQDAKASSPSQQKLETIDLLTPSSCVQETPSSSNSAPCSLASLSQSQSQSVFSQMSHVGSVKVLSPSPGVCVDSRRDGGGGGRREVGEAGGGGVGSPTSSQKNRDPSKSIQSLSQERGGTATNSPKEKNKADEEEEEGMEEGGEKQQDSTLGPEGSGLILSLSQSQVLSPEPMEEEEEEKREKFPVSHSRSEGGGGEEESCGSIIVLEESERSSQLLEKEVTSPSKMGTSQPVASRRGSVSSQLKDTQLVPIGLSQAEKEGSREAEGLRDKSLSDSSGGKDQRGGTSDLLPSPPPMRFEERGHEETRKDY</sequence>
<dbReference type="AlphaFoldDB" id="A0A4W5M2H4"/>
<reference evidence="3" key="1">
    <citation type="submission" date="2018-06" db="EMBL/GenBank/DDBJ databases">
        <title>Genome assembly of Danube salmon.</title>
        <authorList>
            <person name="Macqueen D.J."/>
            <person name="Gundappa M.K."/>
        </authorList>
    </citation>
    <scope>NUCLEOTIDE SEQUENCE [LARGE SCALE GENOMIC DNA]</scope>
</reference>
<feature type="region of interest" description="Disordered" evidence="1">
    <location>
        <begin position="1"/>
        <end position="118"/>
    </location>
</feature>
<accession>A0A4W5M2H4</accession>
<evidence type="ECO:0000313" key="3">
    <source>
        <dbReference type="Proteomes" id="UP000314982"/>
    </source>
</evidence>
<proteinExistence type="predicted"/>
<feature type="compositionally biased region" description="Polar residues" evidence="1">
    <location>
        <begin position="361"/>
        <end position="377"/>
    </location>
</feature>
<dbReference type="Proteomes" id="UP000314982">
    <property type="component" value="Unassembled WGS sequence"/>
</dbReference>
<reference evidence="2" key="3">
    <citation type="submission" date="2025-09" db="UniProtKB">
        <authorList>
            <consortium name="Ensembl"/>
        </authorList>
    </citation>
    <scope>IDENTIFICATION</scope>
</reference>
<feature type="compositionally biased region" description="Acidic residues" evidence="1">
    <location>
        <begin position="385"/>
        <end position="394"/>
    </location>
</feature>
<feature type="compositionally biased region" description="Basic and acidic residues" evidence="1">
    <location>
        <begin position="212"/>
        <end position="228"/>
    </location>
</feature>
<feature type="compositionally biased region" description="Polar residues" evidence="1">
    <location>
        <begin position="258"/>
        <end position="267"/>
    </location>
</feature>
<feature type="compositionally biased region" description="Low complexity" evidence="1">
    <location>
        <begin position="283"/>
        <end position="309"/>
    </location>
</feature>
<feature type="compositionally biased region" description="Polar residues" evidence="1">
    <location>
        <begin position="475"/>
        <end position="499"/>
    </location>
</feature>
<dbReference type="Ensembl" id="ENSHHUT00000032779.1">
    <property type="protein sequence ID" value="ENSHHUP00000031475.1"/>
    <property type="gene ID" value="ENSHHUG00000020003.1"/>
</dbReference>
<feature type="compositionally biased region" description="Basic and acidic residues" evidence="1">
    <location>
        <begin position="462"/>
        <end position="474"/>
    </location>
</feature>
<evidence type="ECO:0000256" key="1">
    <source>
        <dbReference type="SAM" id="MobiDB-lite"/>
    </source>
</evidence>